<dbReference type="InterPro" id="IPR001387">
    <property type="entry name" value="Cro/C1-type_HTH"/>
</dbReference>
<gene>
    <name evidence="1" type="ORF">DT351_07485</name>
</gene>
<sequence>MMYSKIKMLAKEQGVSINKMEKDLEFGSSTISKWSKSIPSVDKLKKVADYLDVTIDELLRDEELATK</sequence>
<dbReference type="InterPro" id="IPR010982">
    <property type="entry name" value="Lambda_DNA-bd_dom_sf"/>
</dbReference>
<name>A0A385AET5_LATCU</name>
<reference evidence="1 2" key="1">
    <citation type="submission" date="2018-07" db="EMBL/GenBank/DDBJ databases">
        <title>Lactobacillus curvatus genome sequence.</title>
        <authorList>
            <person name="Prechtl R."/>
        </authorList>
    </citation>
    <scope>NUCLEOTIDE SEQUENCE [LARGE SCALE GENOMIC DNA]</scope>
    <source>
        <strain evidence="1 2">TMW 1.1928</strain>
    </source>
</reference>
<dbReference type="Pfam" id="PF13443">
    <property type="entry name" value="HTH_26"/>
    <property type="match status" value="1"/>
</dbReference>
<dbReference type="EMBL" id="CP031003">
    <property type="protein sequence ID" value="AXN36219.1"/>
    <property type="molecule type" value="Genomic_DNA"/>
</dbReference>
<protein>
    <submittedName>
        <fullName evidence="1">XRE family transcriptional regulator</fullName>
    </submittedName>
</protein>
<dbReference type="PROSITE" id="PS50943">
    <property type="entry name" value="HTH_CROC1"/>
    <property type="match status" value="1"/>
</dbReference>
<dbReference type="SUPFAM" id="SSF47413">
    <property type="entry name" value="lambda repressor-like DNA-binding domains"/>
    <property type="match status" value="1"/>
</dbReference>
<dbReference type="AlphaFoldDB" id="A0A385AET5"/>
<dbReference type="Proteomes" id="UP000257607">
    <property type="component" value="Chromosome"/>
</dbReference>
<proteinExistence type="predicted"/>
<dbReference type="Gene3D" id="1.10.260.40">
    <property type="entry name" value="lambda repressor-like DNA-binding domains"/>
    <property type="match status" value="1"/>
</dbReference>
<dbReference type="CDD" id="cd00093">
    <property type="entry name" value="HTH_XRE"/>
    <property type="match status" value="1"/>
</dbReference>
<accession>A0A385AET5</accession>
<dbReference type="GO" id="GO:0003677">
    <property type="term" value="F:DNA binding"/>
    <property type="evidence" value="ECO:0007669"/>
    <property type="project" value="InterPro"/>
</dbReference>
<organism evidence="1 2">
    <name type="scientific">Latilactobacillus curvatus</name>
    <name type="common">Lactobacillus curvatus</name>
    <dbReference type="NCBI Taxonomy" id="28038"/>
    <lineage>
        <taxon>Bacteria</taxon>
        <taxon>Bacillati</taxon>
        <taxon>Bacillota</taxon>
        <taxon>Bacilli</taxon>
        <taxon>Lactobacillales</taxon>
        <taxon>Lactobacillaceae</taxon>
        <taxon>Latilactobacillus</taxon>
    </lineage>
</organism>
<dbReference type="SMART" id="SM00530">
    <property type="entry name" value="HTH_XRE"/>
    <property type="match status" value="1"/>
</dbReference>
<evidence type="ECO:0000313" key="2">
    <source>
        <dbReference type="Proteomes" id="UP000257607"/>
    </source>
</evidence>
<evidence type="ECO:0000313" key="1">
    <source>
        <dbReference type="EMBL" id="AXN36219.1"/>
    </source>
</evidence>